<evidence type="ECO:0000256" key="9">
    <source>
        <dbReference type="ARBA" id="ARBA00022984"/>
    </source>
</evidence>
<evidence type="ECO:0000256" key="4">
    <source>
        <dbReference type="ARBA" id="ARBA00022618"/>
    </source>
</evidence>
<feature type="transmembrane region" description="Helical" evidence="22">
    <location>
        <begin position="51"/>
        <end position="70"/>
    </location>
</feature>
<dbReference type="STRING" id="1852522.SAMN06295960_0217"/>
<evidence type="ECO:0000256" key="10">
    <source>
        <dbReference type="ARBA" id="ARBA00022989"/>
    </source>
</evidence>
<name>A0A1X7IA64_9BACL</name>
<comment type="function">
    <text evidence="21">Peptidoglycan polymerase that is essential for cell division.</text>
</comment>
<evidence type="ECO:0000313" key="23">
    <source>
        <dbReference type="EMBL" id="SMG10848.1"/>
    </source>
</evidence>
<comment type="subcellular location">
    <subcellularLocation>
        <location evidence="1">Cell membrane</location>
        <topology evidence="1">Multi-pass membrane protein</topology>
    </subcellularLocation>
</comment>
<evidence type="ECO:0000256" key="15">
    <source>
        <dbReference type="ARBA" id="ARBA00033270"/>
    </source>
</evidence>
<feature type="transmembrane region" description="Helical" evidence="22">
    <location>
        <begin position="303"/>
        <end position="327"/>
    </location>
</feature>
<keyword evidence="4 23" id="KW-0132">Cell division</keyword>
<dbReference type="GO" id="GO:0008360">
    <property type="term" value="P:regulation of cell shape"/>
    <property type="evidence" value="ECO:0007669"/>
    <property type="project" value="UniProtKB-KW"/>
</dbReference>
<evidence type="ECO:0000256" key="18">
    <source>
        <dbReference type="ARBA" id="ARBA00041418"/>
    </source>
</evidence>
<keyword evidence="24" id="KW-1185">Reference proteome</keyword>
<feature type="transmembrane region" description="Helical" evidence="22">
    <location>
        <begin position="143"/>
        <end position="160"/>
    </location>
</feature>
<dbReference type="PANTHER" id="PTHR30474">
    <property type="entry name" value="CELL CYCLE PROTEIN"/>
    <property type="match status" value="1"/>
</dbReference>
<dbReference type="GO" id="GO:0009252">
    <property type="term" value="P:peptidoglycan biosynthetic process"/>
    <property type="evidence" value="ECO:0007669"/>
    <property type="project" value="UniProtKB-KW"/>
</dbReference>
<evidence type="ECO:0000256" key="2">
    <source>
        <dbReference type="ARBA" id="ARBA00004752"/>
    </source>
</evidence>
<evidence type="ECO:0000256" key="16">
    <source>
        <dbReference type="ARBA" id="ARBA00038053"/>
    </source>
</evidence>
<accession>A0A1X7IA64</accession>
<comment type="pathway">
    <text evidence="2">Cell wall biogenesis; peptidoglycan biosynthesis.</text>
</comment>
<feature type="transmembrane region" description="Helical" evidence="22">
    <location>
        <begin position="339"/>
        <end position="360"/>
    </location>
</feature>
<dbReference type="Proteomes" id="UP000193834">
    <property type="component" value="Unassembled WGS sequence"/>
</dbReference>
<evidence type="ECO:0000256" key="14">
    <source>
        <dbReference type="ARBA" id="ARBA00032370"/>
    </source>
</evidence>
<evidence type="ECO:0000256" key="5">
    <source>
        <dbReference type="ARBA" id="ARBA00022676"/>
    </source>
</evidence>
<organism evidence="23 24">
    <name type="scientific">Paenibacillus aquistagni</name>
    <dbReference type="NCBI Taxonomy" id="1852522"/>
    <lineage>
        <taxon>Bacteria</taxon>
        <taxon>Bacillati</taxon>
        <taxon>Bacillota</taxon>
        <taxon>Bacilli</taxon>
        <taxon>Bacillales</taxon>
        <taxon>Paenibacillaceae</taxon>
        <taxon>Paenibacillus</taxon>
    </lineage>
</organism>
<sequence length="381" mass="41030">MMKQPIKGRPDYLLLLLTLSLVSIGMVTIFSASAGVVAVRYDNPWHYAARQGLFAIAGLLTMFICMAIPYRTWKKAAPILILTALGLLLLVSLIGTPVNGARRWISIASFQFQPTEFAKLALIIYLAALISNKEERIASFKRGLLPILIVVGLLLALIMLQPDFGTALLFVMIAITMIVIGGAHPGQLAMLGAGLIPICLLLAFGKSYRINRLVSYLNPLDHASGTGYQLVQSLYAFAHGGALGTGLGHGVQKYFYLPEAHTDFIFAVIGEEFGLVGALFVIMLFVLYLGCGFRAALRSEDTFGVLLAAGIVTMIGTQILLNLGAVTGTLPVTGMPLPFISYGGSSLLLCMASTGILLSITRDMNKRAVLSEHPNSRKKRK</sequence>
<comment type="catalytic activity">
    <reaction evidence="20">
        <text>[GlcNAc-(1-&gt;4)-Mur2Ac(oyl-L-Ala-gamma-D-Glu-L-Lys-D-Ala-D-Ala)](n)-di-trans,octa-cis-undecaprenyl diphosphate + beta-D-GlcNAc-(1-&gt;4)-Mur2Ac(oyl-L-Ala-gamma-D-Glu-L-Lys-D-Ala-D-Ala)-di-trans,octa-cis-undecaprenyl diphosphate = [GlcNAc-(1-&gt;4)-Mur2Ac(oyl-L-Ala-gamma-D-Glu-L-Lys-D-Ala-D-Ala)](n+1)-di-trans,octa-cis-undecaprenyl diphosphate + di-trans,octa-cis-undecaprenyl diphosphate + H(+)</text>
        <dbReference type="Rhea" id="RHEA:23708"/>
        <dbReference type="Rhea" id="RHEA-COMP:9602"/>
        <dbReference type="Rhea" id="RHEA-COMP:9603"/>
        <dbReference type="ChEBI" id="CHEBI:15378"/>
        <dbReference type="ChEBI" id="CHEBI:58405"/>
        <dbReference type="ChEBI" id="CHEBI:60033"/>
        <dbReference type="ChEBI" id="CHEBI:78435"/>
        <dbReference type="EC" id="2.4.99.28"/>
    </reaction>
</comment>
<feature type="transmembrane region" description="Helical" evidence="22">
    <location>
        <begin position="12"/>
        <end position="39"/>
    </location>
</feature>
<keyword evidence="13" id="KW-0961">Cell wall biogenesis/degradation</keyword>
<feature type="transmembrane region" description="Helical" evidence="22">
    <location>
        <begin position="110"/>
        <end position="131"/>
    </location>
</feature>
<evidence type="ECO:0000256" key="11">
    <source>
        <dbReference type="ARBA" id="ARBA00023136"/>
    </source>
</evidence>
<evidence type="ECO:0000256" key="12">
    <source>
        <dbReference type="ARBA" id="ARBA00023306"/>
    </source>
</evidence>
<dbReference type="GO" id="GO:0051301">
    <property type="term" value="P:cell division"/>
    <property type="evidence" value="ECO:0007669"/>
    <property type="project" value="UniProtKB-KW"/>
</dbReference>
<comment type="similarity">
    <text evidence="16">Belongs to the SEDS family. FtsW subfamily.</text>
</comment>
<dbReference type="InterPro" id="IPR013437">
    <property type="entry name" value="FtsW"/>
</dbReference>
<keyword evidence="5" id="KW-0328">Glycosyltransferase</keyword>
<dbReference type="EMBL" id="FXAZ01000001">
    <property type="protein sequence ID" value="SMG10848.1"/>
    <property type="molecule type" value="Genomic_DNA"/>
</dbReference>
<evidence type="ECO:0000256" key="19">
    <source>
        <dbReference type="ARBA" id="ARBA00044770"/>
    </source>
</evidence>
<dbReference type="Pfam" id="PF01098">
    <property type="entry name" value="FTSW_RODA_SPOVE"/>
    <property type="match status" value="1"/>
</dbReference>
<keyword evidence="11 22" id="KW-0472">Membrane</keyword>
<dbReference type="NCBIfam" id="TIGR02614">
    <property type="entry name" value="ftsW"/>
    <property type="match status" value="1"/>
</dbReference>
<dbReference type="GO" id="GO:0005886">
    <property type="term" value="C:plasma membrane"/>
    <property type="evidence" value="ECO:0007669"/>
    <property type="project" value="UniProtKB-SubCell"/>
</dbReference>
<gene>
    <name evidence="23" type="ORF">SAMN06295960_0217</name>
</gene>
<evidence type="ECO:0000256" key="3">
    <source>
        <dbReference type="ARBA" id="ARBA00022475"/>
    </source>
</evidence>
<evidence type="ECO:0000256" key="20">
    <source>
        <dbReference type="ARBA" id="ARBA00049902"/>
    </source>
</evidence>
<keyword evidence="7 22" id="KW-0812">Transmembrane</keyword>
<keyword evidence="6" id="KW-0808">Transferase</keyword>
<dbReference type="AlphaFoldDB" id="A0A1X7IA64"/>
<evidence type="ECO:0000256" key="7">
    <source>
        <dbReference type="ARBA" id="ARBA00022692"/>
    </source>
</evidence>
<evidence type="ECO:0000256" key="22">
    <source>
        <dbReference type="SAM" id="Phobius"/>
    </source>
</evidence>
<evidence type="ECO:0000256" key="21">
    <source>
        <dbReference type="ARBA" id="ARBA00049966"/>
    </source>
</evidence>
<proteinExistence type="inferred from homology"/>
<feature type="transmembrane region" description="Helical" evidence="22">
    <location>
        <begin position="77"/>
        <end position="98"/>
    </location>
</feature>
<keyword evidence="3" id="KW-1003">Cell membrane</keyword>
<evidence type="ECO:0000256" key="17">
    <source>
        <dbReference type="ARBA" id="ARBA00041185"/>
    </source>
</evidence>
<evidence type="ECO:0000256" key="13">
    <source>
        <dbReference type="ARBA" id="ARBA00023316"/>
    </source>
</evidence>
<dbReference type="GO" id="GO:0008955">
    <property type="term" value="F:peptidoglycan glycosyltransferase activity"/>
    <property type="evidence" value="ECO:0007669"/>
    <property type="project" value="UniProtKB-EC"/>
</dbReference>
<dbReference type="GO" id="GO:0032153">
    <property type="term" value="C:cell division site"/>
    <property type="evidence" value="ECO:0007669"/>
    <property type="project" value="TreeGrafter"/>
</dbReference>
<evidence type="ECO:0000256" key="8">
    <source>
        <dbReference type="ARBA" id="ARBA00022960"/>
    </source>
</evidence>
<keyword evidence="9" id="KW-0573">Peptidoglycan synthesis</keyword>
<dbReference type="EC" id="2.4.99.28" evidence="19"/>
<feature type="transmembrane region" description="Helical" evidence="22">
    <location>
        <begin position="166"/>
        <end position="183"/>
    </location>
</feature>
<evidence type="ECO:0000256" key="6">
    <source>
        <dbReference type="ARBA" id="ARBA00022679"/>
    </source>
</evidence>
<dbReference type="RefSeq" id="WP_244903259.1">
    <property type="nucleotide sequence ID" value="NZ_FXAZ01000001.1"/>
</dbReference>
<feature type="transmembrane region" description="Helical" evidence="22">
    <location>
        <begin position="264"/>
        <end position="291"/>
    </location>
</feature>
<feature type="transmembrane region" description="Helical" evidence="22">
    <location>
        <begin position="188"/>
        <end position="208"/>
    </location>
</feature>
<evidence type="ECO:0000256" key="1">
    <source>
        <dbReference type="ARBA" id="ARBA00004651"/>
    </source>
</evidence>
<keyword evidence="12" id="KW-0131">Cell cycle</keyword>
<protein>
    <recommendedName>
        <fullName evidence="17">Probable peptidoglycan glycosyltransferase FtsW</fullName>
        <ecNumber evidence="19">2.4.99.28</ecNumber>
    </recommendedName>
    <alternativeName>
        <fullName evidence="18">Cell division protein FtsW</fullName>
    </alternativeName>
    <alternativeName>
        <fullName evidence="15">Cell wall polymerase</fullName>
    </alternativeName>
    <alternativeName>
        <fullName evidence="14">Peptidoglycan polymerase</fullName>
    </alternativeName>
</protein>
<keyword evidence="10 22" id="KW-1133">Transmembrane helix</keyword>
<reference evidence="23 24" key="1">
    <citation type="submission" date="2017-04" db="EMBL/GenBank/DDBJ databases">
        <authorList>
            <person name="Afonso C.L."/>
            <person name="Miller P.J."/>
            <person name="Scott M.A."/>
            <person name="Spackman E."/>
            <person name="Goraichik I."/>
            <person name="Dimitrov K.M."/>
            <person name="Suarez D.L."/>
            <person name="Swayne D.E."/>
        </authorList>
    </citation>
    <scope>NUCLEOTIDE SEQUENCE [LARGE SCALE GENOMIC DNA]</scope>
    <source>
        <strain evidence="23 24">11</strain>
    </source>
</reference>
<dbReference type="PANTHER" id="PTHR30474:SF2">
    <property type="entry name" value="PEPTIDOGLYCAN GLYCOSYLTRANSFERASE FTSW-RELATED"/>
    <property type="match status" value="1"/>
</dbReference>
<dbReference type="InterPro" id="IPR001182">
    <property type="entry name" value="FtsW/RodA"/>
</dbReference>
<evidence type="ECO:0000313" key="24">
    <source>
        <dbReference type="Proteomes" id="UP000193834"/>
    </source>
</evidence>
<dbReference type="GO" id="GO:0015648">
    <property type="term" value="F:lipid-linked peptidoglycan transporter activity"/>
    <property type="evidence" value="ECO:0007669"/>
    <property type="project" value="TreeGrafter"/>
</dbReference>
<dbReference type="GO" id="GO:0071555">
    <property type="term" value="P:cell wall organization"/>
    <property type="evidence" value="ECO:0007669"/>
    <property type="project" value="UniProtKB-KW"/>
</dbReference>
<keyword evidence="8" id="KW-0133">Cell shape</keyword>